<keyword evidence="2" id="KW-1185">Reference proteome</keyword>
<evidence type="ECO:0000313" key="2">
    <source>
        <dbReference type="Proteomes" id="UP001065298"/>
    </source>
</evidence>
<sequence>MKRPLPCLACWEADGDEDDMSEAARVSSKPARVSSQSSLGTRSADNNVVQDKTDTTTGLPCDVSNKDLILCRIRSVADPEYLQQSEDCQVSDCEAMMAKVREEFEAKKLGPMLDKFEEPLHTIDQFVRGITVLVQGLDPMAQIVWGGFLILLKNAVRFVDLINTILNCICDLSKMLARFQIFNKMYATERVKNSLGDVCACCVEFCAAASKVSRRGSIFNSLRLIWDPLDQKFRRLRSNIEAAEKDFAQEVGLQQAIETHETHELVQAAKPKGPNIPCHVMSPAKNTLFFTRPDIMKQIESRFFPHEKTSSSGLKSFLLHGLGGVGKTQLAANFAYSHWNDYEIIIWVVADTKQSVDDHFLQAAAALGLPHDGDASAIVTNVMNWLRDCNHKWLIVFDNVDNESLLRRFWVNSAKGSILITSRQGILGTTMVDGACQVGPLDKNEGASMIQLLLENKVSDAQDRHLVEEMAKALGGLPLALAQMAGYLRTNHVTVKEFLGNYNNSEYARTLFGRATSLDHEQHQQTLETVWRLSFEKLSADAKTLLWITVFLHPDEIPCSIFQIRKTAPGTPLLSVLQVLNISHSMLRYKEAESSLTKQSLVTYNEKELSLSIHRQVQQSALYELLDGDPENLRVALSGAVQVLYHVYPRQCPLGKPIPNWSTCQQYTTHVLHLLSLYETEKKVREIADTNTLTLLTELLCDCGVYLWARCLFGDAERLASASIDVAERALEPHDCLRAQPYTLLGCICIRSGNRREEAVKSLETALHIREENMKADYKHIDPPLQIDIQLANAYSNLGIAAKQMGDFEKAAQLHEQAIEIKERQRDHCAGFLLALSLHNMGKLHRLQGHVEEAVKFFGECDAEMSIYQDDDEMKARQAVWLCSLAEAEASLGRAEDAEEHFTQSLETLKKVMEGSLDTGMAYLRFGTFRYNAGRFEEAAALFNDAVKIFPAKPEAALSDQILSKNRLAYSLHWLGRTYAQLGKECESKEAQRKASELYVKITGREIPLDPEKAAEKFEKLVSDD</sequence>
<accession>A0ACC0QE34</accession>
<evidence type="ECO:0000313" key="1">
    <source>
        <dbReference type="EMBL" id="KAI8650445.1"/>
    </source>
</evidence>
<gene>
    <name evidence="1" type="ORF">NCS57_01378300</name>
</gene>
<comment type="caution">
    <text evidence="1">The sequence shown here is derived from an EMBL/GenBank/DDBJ whole genome shotgun (WGS) entry which is preliminary data.</text>
</comment>
<dbReference type="Proteomes" id="UP001065298">
    <property type="component" value="Chromosome 12"/>
</dbReference>
<protein>
    <submittedName>
        <fullName evidence="1">NB-ARC domain-containing protein</fullName>
    </submittedName>
</protein>
<organism evidence="1 2">
    <name type="scientific">Fusarium keratoplasticum</name>
    <dbReference type="NCBI Taxonomy" id="1328300"/>
    <lineage>
        <taxon>Eukaryota</taxon>
        <taxon>Fungi</taxon>
        <taxon>Dikarya</taxon>
        <taxon>Ascomycota</taxon>
        <taxon>Pezizomycotina</taxon>
        <taxon>Sordariomycetes</taxon>
        <taxon>Hypocreomycetidae</taxon>
        <taxon>Hypocreales</taxon>
        <taxon>Nectriaceae</taxon>
        <taxon>Fusarium</taxon>
        <taxon>Fusarium solani species complex</taxon>
    </lineage>
</organism>
<reference evidence="1" key="1">
    <citation type="submission" date="2022-06" db="EMBL/GenBank/DDBJ databases">
        <title>Fusarium solani species complex genomes reveal bases of compartmentalisation and animal pathogenesis.</title>
        <authorList>
            <person name="Tsai I.J."/>
        </authorList>
    </citation>
    <scope>NUCLEOTIDE SEQUENCE</scope>
    <source>
        <strain evidence="1">Fu6.1</strain>
    </source>
</reference>
<proteinExistence type="predicted"/>
<dbReference type="EMBL" id="CM046514">
    <property type="protein sequence ID" value="KAI8650445.1"/>
    <property type="molecule type" value="Genomic_DNA"/>
</dbReference>
<name>A0ACC0QE34_9HYPO</name>